<keyword evidence="2" id="KW-1185">Reference proteome</keyword>
<accession>A0ACC3ZGC8</accession>
<name>A0ACC3ZGC8_COLTU</name>
<dbReference type="Proteomes" id="UP000805649">
    <property type="component" value="Unassembled WGS sequence"/>
</dbReference>
<protein>
    <submittedName>
        <fullName evidence="1">Uncharacterized protein</fullName>
    </submittedName>
</protein>
<evidence type="ECO:0000313" key="1">
    <source>
        <dbReference type="EMBL" id="KAL0943214.1"/>
    </source>
</evidence>
<reference evidence="1 2" key="1">
    <citation type="journal article" date="2020" name="Phytopathology">
        <title>Genome Sequence Resources of Colletotrichum truncatum, C. plurivorum, C. musicola, and C. sojae: Four Species Pathogenic to Soybean (Glycine max).</title>
        <authorList>
            <person name="Rogerio F."/>
            <person name="Boufleur T.R."/>
            <person name="Ciampi-Guillardi M."/>
            <person name="Sukno S.A."/>
            <person name="Thon M.R."/>
            <person name="Massola Junior N.S."/>
            <person name="Baroncelli R."/>
        </authorList>
    </citation>
    <scope>NUCLEOTIDE SEQUENCE [LARGE SCALE GENOMIC DNA]</scope>
    <source>
        <strain evidence="1 2">CMES1059</strain>
    </source>
</reference>
<comment type="caution">
    <text evidence="1">The sequence shown here is derived from an EMBL/GenBank/DDBJ whole genome shotgun (WGS) entry which is preliminary data.</text>
</comment>
<evidence type="ECO:0000313" key="2">
    <source>
        <dbReference type="Proteomes" id="UP000805649"/>
    </source>
</evidence>
<dbReference type="EMBL" id="VUJX02000001">
    <property type="protein sequence ID" value="KAL0943214.1"/>
    <property type="molecule type" value="Genomic_DNA"/>
</dbReference>
<sequence>MTSVYTILGVFAAAAVAVNVKHARTESIEWGPCADWFTGPVPIQCGNITVPLDYADPDSTETLEIELLKVPALKGPSKGSILFNFGGPGGPARGSLATRGYLLQAATGGNHDLIGWDPRGTGNTTTFTCFSTEEEQAIYSAALPKTLGNNSNPASVARAWAGMGVIADYCYEKPESNKTGSLISTAYTARDMMKIVDAVEEDGLLRYWGTSYGTVLGATVAAMFPDRVGRVLLDSAANPHEWYSGFNIEWLLSADETLTAFFQTCLDAPNCVLAKGNETAQSLSEQFWSYLGQRQLRPIAVGPSVIDQSTIASTVRPALYDPTRWPLLSVWLHGLYTGNATLFGEAALALLERTPSLHTEGNGDQSPWGIQCADKGPRINDLDDFLPIVDEIDEASRTVGNIMWNIEAACSQWKIKPRERYEGGFNNIKTKNPLLVFSHSLDPATSIVGAKNATAGFEGSVLLQTDGYGHGWRAHPSVCATKAIQKYFDEGVLPEPGTVCKTDVVPFQNFTDTDEAWKALLPQIGFDSNP</sequence>
<organism evidence="1 2">
    <name type="scientific">Colletotrichum truncatum</name>
    <name type="common">Anthracnose fungus</name>
    <name type="synonym">Colletotrichum capsici</name>
    <dbReference type="NCBI Taxonomy" id="5467"/>
    <lineage>
        <taxon>Eukaryota</taxon>
        <taxon>Fungi</taxon>
        <taxon>Dikarya</taxon>
        <taxon>Ascomycota</taxon>
        <taxon>Pezizomycotina</taxon>
        <taxon>Sordariomycetes</taxon>
        <taxon>Hypocreomycetidae</taxon>
        <taxon>Glomerellales</taxon>
        <taxon>Glomerellaceae</taxon>
        <taxon>Colletotrichum</taxon>
        <taxon>Colletotrichum truncatum species complex</taxon>
    </lineage>
</organism>
<gene>
    <name evidence="1" type="ORF">CTRU02_201100</name>
</gene>
<proteinExistence type="predicted"/>